<dbReference type="SUPFAM" id="SSF82657">
    <property type="entry name" value="BolA-like"/>
    <property type="match status" value="1"/>
</dbReference>
<evidence type="ECO:0000313" key="2">
    <source>
        <dbReference type="EMBL" id="MRG93621.1"/>
    </source>
</evidence>
<accession>A0A6N7PXY3</accession>
<name>A0A6N7PXY3_9BACT</name>
<evidence type="ECO:0000313" key="3">
    <source>
        <dbReference type="Proteomes" id="UP000440224"/>
    </source>
</evidence>
<sequence>MTTFQGSIPAAIEQAIKEKINDAVVEVQGGGGHFEISVTSKVFAGKSTLEKHRLVLGAIAHLMAGNDAPVHAVDKLNTKVPS</sequence>
<gene>
    <name evidence="2" type="ORF">GF068_17135</name>
</gene>
<reference evidence="2 3" key="1">
    <citation type="submission" date="2019-10" db="EMBL/GenBank/DDBJ databases">
        <title>A soil myxobacterium in the family Polyangiaceae.</title>
        <authorList>
            <person name="Li Y."/>
            <person name="Wang J."/>
        </authorList>
    </citation>
    <scope>NUCLEOTIDE SEQUENCE [LARGE SCALE GENOMIC DNA]</scope>
    <source>
        <strain evidence="2 3">DSM 14734</strain>
    </source>
</reference>
<dbReference type="Pfam" id="PF01722">
    <property type="entry name" value="BolA"/>
    <property type="match status" value="1"/>
</dbReference>
<proteinExistence type="inferred from homology"/>
<dbReference type="OrthoDB" id="9796738at2"/>
<dbReference type="PIRSF" id="PIRSF003113">
    <property type="entry name" value="BolA"/>
    <property type="match status" value="1"/>
</dbReference>
<dbReference type="EMBL" id="WJIE01000004">
    <property type="protein sequence ID" value="MRG93621.1"/>
    <property type="molecule type" value="Genomic_DNA"/>
</dbReference>
<comment type="similarity">
    <text evidence="1">Belongs to the BolA/IbaG family.</text>
</comment>
<organism evidence="2 3">
    <name type="scientific">Polyangium spumosum</name>
    <dbReference type="NCBI Taxonomy" id="889282"/>
    <lineage>
        <taxon>Bacteria</taxon>
        <taxon>Pseudomonadati</taxon>
        <taxon>Myxococcota</taxon>
        <taxon>Polyangia</taxon>
        <taxon>Polyangiales</taxon>
        <taxon>Polyangiaceae</taxon>
        <taxon>Polyangium</taxon>
    </lineage>
</organism>
<protein>
    <submittedName>
        <fullName evidence="2">BolA/IbaG family iron-sulfur metabolism protein</fullName>
    </submittedName>
</protein>
<dbReference type="InterPro" id="IPR002634">
    <property type="entry name" value="BolA"/>
</dbReference>
<dbReference type="Proteomes" id="UP000440224">
    <property type="component" value="Unassembled WGS sequence"/>
</dbReference>
<comment type="caution">
    <text evidence="2">The sequence shown here is derived from an EMBL/GenBank/DDBJ whole genome shotgun (WGS) entry which is preliminary data.</text>
</comment>
<dbReference type="InterPro" id="IPR036065">
    <property type="entry name" value="BolA-like_sf"/>
</dbReference>
<keyword evidence="3" id="KW-1185">Reference proteome</keyword>
<dbReference type="Gene3D" id="3.30.300.90">
    <property type="entry name" value="BolA-like"/>
    <property type="match status" value="1"/>
</dbReference>
<dbReference type="AlphaFoldDB" id="A0A6N7PXY3"/>
<evidence type="ECO:0000256" key="1">
    <source>
        <dbReference type="RuleBase" id="RU003860"/>
    </source>
</evidence>